<keyword evidence="6" id="KW-0808">Transferase</keyword>
<comment type="catalytic activity">
    <reaction evidence="1">
        <text>Transfers a segment of a (1-&gt;4)-alpha-D-glucan to a new position in an acceptor, which may be glucose or a (1-&gt;4)-alpha-D-glucan.</text>
        <dbReference type="EC" id="2.4.1.25"/>
    </reaction>
</comment>
<sequence>MTSKSSRAKTLLAFVCLVNKSRSDAKTVYVSVPQNMQVIDVISGQAVPVKDGKAEVFLWQLGCTVLNVQPAHRLQKPLEPGMGVLAHITSLPSNEDSAITPGQKLGVIGRETSEFIDFLAKSGQKYWQILPVSPTDEYGSPYAGISAFAGNINLLDQAAMEKVISECDGPQSKRAAEYQAFLARNSYWLDSYAAFCAIKDLLGEGVWQEWPKQYRCWSPELLKLPELAQAIELHQKQQFAFDVIWSQTLAEARAKGIQIIGDMPMFVSEDSADVWAHPELFALDATGHTELQAGAPADAFSQDGQLWGNPTYNWQAHKDEGYRWWIERFRRSFYLYDYTRLDHFIGFTSYYAIEQGKTAAEGSFKFGPGYELFDVAYKQLGPLPFIAEDLGAVTPAVRALLSQTGFPGMSVIQFADGDCRYSFTPAQESIVYSGTHDTQTLMGFVEARFTGGQATDESHQIFDRLMEQVVSTSNAVVILPLQDVLGLSDDARMNIPGKAEGNWSWQVKKDTLTPQVVQKLQRFVELHQSKLGA</sequence>
<evidence type="ECO:0000256" key="4">
    <source>
        <dbReference type="ARBA" id="ARBA00020295"/>
    </source>
</evidence>
<evidence type="ECO:0000256" key="7">
    <source>
        <dbReference type="ARBA" id="ARBA00023277"/>
    </source>
</evidence>
<organism evidence="10 11">
    <name type="scientific">Lancefieldella parvula</name>
    <dbReference type="NCBI Taxonomy" id="1382"/>
    <lineage>
        <taxon>Bacteria</taxon>
        <taxon>Bacillati</taxon>
        <taxon>Actinomycetota</taxon>
        <taxon>Coriobacteriia</taxon>
        <taxon>Coriobacteriales</taxon>
        <taxon>Atopobiaceae</taxon>
        <taxon>Lancefieldella</taxon>
    </lineage>
</organism>
<proteinExistence type="inferred from homology"/>
<protein>
    <recommendedName>
        <fullName evidence="4">4-alpha-glucanotransferase</fullName>
        <ecNumber evidence="3">2.4.1.25</ecNumber>
    </recommendedName>
    <alternativeName>
        <fullName evidence="8">Amylomaltase</fullName>
    </alternativeName>
    <alternativeName>
        <fullName evidence="9">Disproportionating enzyme</fullName>
    </alternativeName>
</protein>
<dbReference type="EC" id="2.4.1.25" evidence="3"/>
<evidence type="ECO:0000256" key="1">
    <source>
        <dbReference type="ARBA" id="ARBA00000439"/>
    </source>
</evidence>
<reference evidence="10" key="1">
    <citation type="submission" date="2022-05" db="EMBL/GenBank/DDBJ databases">
        <title>Using nanopore sequencing to obtain complete genomes from saliva samples.</title>
        <authorList>
            <person name="Baker J.L."/>
        </authorList>
    </citation>
    <scope>NUCLEOTIDE SEQUENCE</scope>
    <source>
        <strain evidence="10">JCVI-JB-Lp32</strain>
    </source>
</reference>
<dbReference type="Proteomes" id="UP000831562">
    <property type="component" value="Chromosome"/>
</dbReference>
<dbReference type="EMBL" id="CP097092">
    <property type="protein sequence ID" value="UQF77809.1"/>
    <property type="molecule type" value="Genomic_DNA"/>
</dbReference>
<evidence type="ECO:0000256" key="5">
    <source>
        <dbReference type="ARBA" id="ARBA00022676"/>
    </source>
</evidence>
<dbReference type="PANTHER" id="PTHR32438">
    <property type="entry name" value="4-ALPHA-GLUCANOTRANSFERASE DPE1, CHLOROPLASTIC/AMYLOPLASTIC"/>
    <property type="match status" value="1"/>
</dbReference>
<evidence type="ECO:0000313" key="10">
    <source>
        <dbReference type="EMBL" id="UQF77809.1"/>
    </source>
</evidence>
<name>A0A9E7AFZ5_9ACTN</name>
<dbReference type="SUPFAM" id="SSF51445">
    <property type="entry name" value="(Trans)glycosidases"/>
    <property type="match status" value="1"/>
</dbReference>
<dbReference type="InterPro" id="IPR017853">
    <property type="entry name" value="GH"/>
</dbReference>
<gene>
    <name evidence="10" type="ORF">M3I19_05860</name>
</gene>
<dbReference type="Pfam" id="PF02446">
    <property type="entry name" value="Glyco_hydro_77"/>
    <property type="match status" value="2"/>
</dbReference>
<evidence type="ECO:0000256" key="6">
    <source>
        <dbReference type="ARBA" id="ARBA00022679"/>
    </source>
</evidence>
<evidence type="ECO:0000256" key="9">
    <source>
        <dbReference type="ARBA" id="ARBA00031501"/>
    </source>
</evidence>
<accession>A0A9E7AFZ5</accession>
<comment type="similarity">
    <text evidence="2">Belongs to the disproportionating enzyme family.</text>
</comment>
<dbReference type="Gene3D" id="3.20.20.80">
    <property type="entry name" value="Glycosidases"/>
    <property type="match status" value="1"/>
</dbReference>
<dbReference type="GO" id="GO:0004134">
    <property type="term" value="F:4-alpha-glucanotransferase activity"/>
    <property type="evidence" value="ECO:0007669"/>
    <property type="project" value="UniProtKB-EC"/>
</dbReference>
<evidence type="ECO:0000313" key="11">
    <source>
        <dbReference type="Proteomes" id="UP000831562"/>
    </source>
</evidence>
<dbReference type="AlphaFoldDB" id="A0A9E7AFZ5"/>
<keyword evidence="7" id="KW-0119">Carbohydrate metabolism</keyword>
<dbReference type="GO" id="GO:0005975">
    <property type="term" value="P:carbohydrate metabolic process"/>
    <property type="evidence" value="ECO:0007669"/>
    <property type="project" value="InterPro"/>
</dbReference>
<evidence type="ECO:0000256" key="3">
    <source>
        <dbReference type="ARBA" id="ARBA00012560"/>
    </source>
</evidence>
<dbReference type="InterPro" id="IPR003385">
    <property type="entry name" value="Glyco_hydro_77"/>
</dbReference>
<evidence type="ECO:0000256" key="8">
    <source>
        <dbReference type="ARBA" id="ARBA00031423"/>
    </source>
</evidence>
<keyword evidence="5" id="KW-0328">Glycosyltransferase</keyword>
<evidence type="ECO:0000256" key="2">
    <source>
        <dbReference type="ARBA" id="ARBA00005684"/>
    </source>
</evidence>
<dbReference type="PANTHER" id="PTHR32438:SF5">
    <property type="entry name" value="4-ALPHA-GLUCANOTRANSFERASE DPE1, CHLOROPLASTIC_AMYLOPLASTIC"/>
    <property type="match status" value="1"/>
</dbReference>